<evidence type="ECO:0000256" key="3">
    <source>
        <dbReference type="ARBA" id="ARBA00022989"/>
    </source>
</evidence>
<evidence type="ECO:0000256" key="4">
    <source>
        <dbReference type="ARBA" id="ARBA00023136"/>
    </source>
</evidence>
<protein>
    <submittedName>
        <fullName evidence="7">Phosphatase PAP2 family protein</fullName>
    </submittedName>
</protein>
<feature type="transmembrane region" description="Helical" evidence="5">
    <location>
        <begin position="72"/>
        <end position="94"/>
    </location>
</feature>
<keyword evidence="2 5" id="KW-0812">Transmembrane</keyword>
<dbReference type="GO" id="GO:0016020">
    <property type="term" value="C:membrane"/>
    <property type="evidence" value="ECO:0007669"/>
    <property type="project" value="UniProtKB-SubCell"/>
</dbReference>
<dbReference type="InterPro" id="IPR026841">
    <property type="entry name" value="Aur1/Ipt1"/>
</dbReference>
<evidence type="ECO:0000313" key="8">
    <source>
        <dbReference type="Proteomes" id="UP001597052"/>
    </source>
</evidence>
<feature type="transmembrane region" description="Helical" evidence="5">
    <location>
        <begin position="5"/>
        <end position="24"/>
    </location>
</feature>
<dbReference type="InterPro" id="IPR036938">
    <property type="entry name" value="PAP2/HPO_sf"/>
</dbReference>
<keyword evidence="4 5" id="KW-0472">Membrane</keyword>
<feature type="transmembrane region" description="Helical" evidence="5">
    <location>
        <begin position="225"/>
        <end position="247"/>
    </location>
</feature>
<dbReference type="Proteomes" id="UP001597052">
    <property type="component" value="Unassembled WGS sequence"/>
</dbReference>
<evidence type="ECO:0000259" key="6">
    <source>
        <dbReference type="SMART" id="SM00014"/>
    </source>
</evidence>
<dbReference type="CDD" id="cd03386">
    <property type="entry name" value="PAP2_Aur1_like"/>
    <property type="match status" value="1"/>
</dbReference>
<sequence length="272" mass="30074">MLRAILLEVTAVVAMFCLVGAVTLVGPNRLAALRTELRPRLRESAPYLAVLIVVLILNSITRDSAQDLSWQIGYEITYLLAAYDAGIVATIQSFESQALTTYFSSVYVYGYVFVLVFPVLAYLALSDRKPFQRLVVAYSINYFIGLTLYILFIAYGPRNWYGIEAGAEAAKVVYENHLYGMTGSETANELLTSEVNSRTNVFPSLHTSLSATVALFAYKTREAYPIWLGIATVLAVSIIISTMYLGIHWAVDILFGLGLAGLSVYIADRFIE</sequence>
<reference evidence="7 8" key="1">
    <citation type="journal article" date="2019" name="Int. J. Syst. Evol. Microbiol.">
        <title>The Global Catalogue of Microorganisms (GCM) 10K type strain sequencing project: providing services to taxonomists for standard genome sequencing and annotation.</title>
        <authorList>
            <consortium name="The Broad Institute Genomics Platform"/>
            <consortium name="The Broad Institute Genome Sequencing Center for Infectious Disease"/>
            <person name="Wu L."/>
            <person name="Ma J."/>
        </authorList>
    </citation>
    <scope>NUCLEOTIDE SEQUENCE [LARGE SCALE GENOMIC DNA]</scope>
    <source>
        <strain evidence="7 8">CGMCC 1.10593</strain>
    </source>
</reference>
<name>A0ABD6D4W8_9EURY</name>
<feature type="transmembrane region" description="Helical" evidence="5">
    <location>
        <begin position="253"/>
        <end position="271"/>
    </location>
</feature>
<feature type="transmembrane region" description="Helical" evidence="5">
    <location>
        <begin position="134"/>
        <end position="155"/>
    </location>
</feature>
<comment type="subcellular location">
    <subcellularLocation>
        <location evidence="1">Membrane</location>
        <topology evidence="1">Multi-pass membrane protein</topology>
    </subcellularLocation>
</comment>
<feature type="transmembrane region" description="Helical" evidence="5">
    <location>
        <begin position="106"/>
        <end position="125"/>
    </location>
</feature>
<feature type="transmembrane region" description="Helical" evidence="5">
    <location>
        <begin position="44"/>
        <end position="60"/>
    </location>
</feature>
<accession>A0ABD6D4W8</accession>
<feature type="domain" description="Phosphatidic acid phosphatase type 2/haloperoxidase" evidence="6">
    <location>
        <begin position="132"/>
        <end position="268"/>
    </location>
</feature>
<dbReference type="RefSeq" id="WP_256394987.1">
    <property type="nucleotide sequence ID" value="NZ_JANHDJ010000001.1"/>
</dbReference>
<proteinExistence type="predicted"/>
<dbReference type="SUPFAM" id="SSF48317">
    <property type="entry name" value="Acid phosphatase/Vanadium-dependent haloperoxidase"/>
    <property type="match status" value="1"/>
</dbReference>
<dbReference type="SMART" id="SM00014">
    <property type="entry name" value="acidPPc"/>
    <property type="match status" value="1"/>
</dbReference>
<comment type="caution">
    <text evidence="7">The sequence shown here is derived from an EMBL/GenBank/DDBJ whole genome shotgun (WGS) entry which is preliminary data.</text>
</comment>
<evidence type="ECO:0000256" key="2">
    <source>
        <dbReference type="ARBA" id="ARBA00022692"/>
    </source>
</evidence>
<keyword evidence="8" id="KW-1185">Reference proteome</keyword>
<dbReference type="Pfam" id="PF14378">
    <property type="entry name" value="PAP2_3"/>
    <property type="match status" value="1"/>
</dbReference>
<keyword evidence="3 5" id="KW-1133">Transmembrane helix</keyword>
<dbReference type="PANTHER" id="PTHR31310:SF7">
    <property type="entry name" value="PA-PHOSPHATASE RELATED-FAMILY PROTEIN DDB_G0268928"/>
    <property type="match status" value="1"/>
</dbReference>
<dbReference type="PANTHER" id="PTHR31310">
    <property type="match status" value="1"/>
</dbReference>
<evidence type="ECO:0000313" key="7">
    <source>
        <dbReference type="EMBL" id="MFD1641286.1"/>
    </source>
</evidence>
<dbReference type="EMBL" id="JBHUDM010000001">
    <property type="protein sequence ID" value="MFD1641286.1"/>
    <property type="molecule type" value="Genomic_DNA"/>
</dbReference>
<organism evidence="7 8">
    <name type="scientific">Halohasta litorea</name>
    <dbReference type="NCBI Taxonomy" id="869891"/>
    <lineage>
        <taxon>Archaea</taxon>
        <taxon>Methanobacteriati</taxon>
        <taxon>Methanobacteriota</taxon>
        <taxon>Stenosarchaea group</taxon>
        <taxon>Halobacteria</taxon>
        <taxon>Halobacteriales</taxon>
        <taxon>Haloferacaceae</taxon>
        <taxon>Halohasta</taxon>
    </lineage>
</organism>
<dbReference type="AlphaFoldDB" id="A0ABD6D4W8"/>
<dbReference type="Gene3D" id="1.20.144.10">
    <property type="entry name" value="Phosphatidic acid phosphatase type 2/haloperoxidase"/>
    <property type="match status" value="1"/>
</dbReference>
<gene>
    <name evidence="7" type="ORF">ACFSBW_05280</name>
</gene>
<dbReference type="InterPro" id="IPR052185">
    <property type="entry name" value="IPC_Synthase-Related"/>
</dbReference>
<evidence type="ECO:0000256" key="1">
    <source>
        <dbReference type="ARBA" id="ARBA00004141"/>
    </source>
</evidence>
<dbReference type="InterPro" id="IPR000326">
    <property type="entry name" value="PAP2/HPO"/>
</dbReference>
<evidence type="ECO:0000256" key="5">
    <source>
        <dbReference type="SAM" id="Phobius"/>
    </source>
</evidence>